<dbReference type="GO" id="GO:0003723">
    <property type="term" value="F:RNA binding"/>
    <property type="evidence" value="ECO:0007669"/>
    <property type="project" value="UniProtKB-KW"/>
</dbReference>
<evidence type="ECO:0000256" key="13">
    <source>
        <dbReference type="ARBA" id="ARBA00060206"/>
    </source>
</evidence>
<dbReference type="FunFam" id="3.30.70.1130:FF:000001">
    <property type="entry name" value="Eukaryotic translation initiation factor 2 subunit 1"/>
    <property type="match status" value="1"/>
</dbReference>
<protein>
    <recommendedName>
        <fullName evidence="5">Eukaryotic translation initiation factor 2 subunit alpha</fullName>
    </recommendedName>
</protein>
<dbReference type="SUPFAM" id="SSF110993">
    <property type="entry name" value="eIF-2-alpha, C-terminal domain"/>
    <property type="match status" value="1"/>
</dbReference>
<dbReference type="SUPFAM" id="SSF50249">
    <property type="entry name" value="Nucleic acid-binding proteins"/>
    <property type="match status" value="1"/>
</dbReference>
<dbReference type="GO" id="GO:0004497">
    <property type="term" value="F:monooxygenase activity"/>
    <property type="evidence" value="ECO:0007669"/>
    <property type="project" value="InterPro"/>
</dbReference>
<comment type="cofactor">
    <cofactor evidence="1 14">
        <name>heme</name>
        <dbReference type="ChEBI" id="CHEBI:30413"/>
    </cofactor>
</comment>
<dbReference type="InterPro" id="IPR024055">
    <property type="entry name" value="TIF2_asu_C"/>
</dbReference>
<keyword evidence="8" id="KW-0597">Phosphoprotein</keyword>
<feature type="binding site" description="axial binding residue" evidence="14">
    <location>
        <position position="760"/>
    </location>
    <ligand>
        <name>heme</name>
        <dbReference type="ChEBI" id="CHEBI:30413"/>
    </ligand>
    <ligandPart>
        <name>Fe</name>
        <dbReference type="ChEBI" id="CHEBI:18248"/>
    </ligandPart>
</feature>
<dbReference type="Gene3D" id="3.30.70.1130">
    <property type="entry name" value="EIF_2_alpha"/>
    <property type="match status" value="1"/>
</dbReference>
<comment type="caution">
    <text evidence="16">The sequence shown here is derived from an EMBL/GenBank/DDBJ whole genome shotgun (WGS) entry which is preliminary data.</text>
</comment>
<dbReference type="OrthoDB" id="1685042at2759"/>
<dbReference type="PROSITE" id="PS50126">
    <property type="entry name" value="S1"/>
    <property type="match status" value="1"/>
</dbReference>
<dbReference type="InterPro" id="IPR002403">
    <property type="entry name" value="Cyt_P450_E_grp-IV"/>
</dbReference>
<dbReference type="CDD" id="cd04452">
    <property type="entry name" value="S1_IF2_alpha"/>
    <property type="match status" value="1"/>
</dbReference>
<evidence type="ECO:0000256" key="14">
    <source>
        <dbReference type="PIRSR" id="PIRSR602403-1"/>
    </source>
</evidence>
<dbReference type="GO" id="GO:0020037">
    <property type="term" value="F:heme binding"/>
    <property type="evidence" value="ECO:0007669"/>
    <property type="project" value="InterPro"/>
</dbReference>
<dbReference type="FunFam" id="1.10.150.190:FF:000002">
    <property type="entry name" value="Translation initiation factor 2, alpha subunit"/>
    <property type="match status" value="1"/>
</dbReference>
<evidence type="ECO:0000256" key="4">
    <source>
        <dbReference type="ARBA" id="ARBA00010617"/>
    </source>
</evidence>
<keyword evidence="11" id="KW-0648">Protein biosynthesis</keyword>
<dbReference type="GO" id="GO:0003743">
    <property type="term" value="F:translation initiation factor activity"/>
    <property type="evidence" value="ECO:0007669"/>
    <property type="project" value="UniProtKB-KW"/>
</dbReference>
<comment type="function">
    <text evidence="13">eIF-2 functions in the early steps of protein synthesis by forming a ternary complex with GTP and initiator tRNA. This complex binds to a 40S ribosomal subunit, followed by mRNA binding to form a 43S pre-initiation complex. Junction of the 60S ribosomal subunit to form the 80S initiation complex is preceded by hydrolysis of the GTP bound to eIF-2 and release of an eIF-2-GDP binary complex. In order for eIF-2 to recycle and catalyze another round of initiation, the GDP bound to eIF-2 must exchange with GTP by way of a reaction catalyzed by eIF2B.</text>
</comment>
<evidence type="ECO:0000313" key="17">
    <source>
        <dbReference type="Proteomes" id="UP000258309"/>
    </source>
</evidence>
<dbReference type="STRING" id="5539.A0A3E2HII6"/>
<dbReference type="SMART" id="SM00316">
    <property type="entry name" value="S1"/>
    <property type="match status" value="1"/>
</dbReference>
<dbReference type="Pfam" id="PF07541">
    <property type="entry name" value="EIF_2_alpha"/>
    <property type="match status" value="1"/>
</dbReference>
<comment type="similarity">
    <text evidence="4">Belongs to the cytochrome P450 family.</text>
</comment>
<dbReference type="PANTHER" id="PTHR10602">
    <property type="entry name" value="EUKARYOTIC TRANSLATION INITIATION FACTOR 2 SUBUNIT 1"/>
    <property type="match status" value="1"/>
</dbReference>
<dbReference type="InterPro" id="IPR044126">
    <property type="entry name" value="S1_IF2_alpha"/>
</dbReference>
<dbReference type="InterPro" id="IPR017972">
    <property type="entry name" value="Cyt_P450_CS"/>
</dbReference>
<dbReference type="SUPFAM" id="SSF48264">
    <property type="entry name" value="Cytochrome P450"/>
    <property type="match status" value="1"/>
</dbReference>
<comment type="subcellular location">
    <subcellularLocation>
        <location evidence="2">Cytoplasm</location>
        <location evidence="2">Cytosol</location>
    </subcellularLocation>
</comment>
<dbReference type="Gene3D" id="1.10.630.10">
    <property type="entry name" value="Cytochrome P450"/>
    <property type="match status" value="1"/>
</dbReference>
<dbReference type="CDD" id="cd11040">
    <property type="entry name" value="CYP7_CYP8-like"/>
    <property type="match status" value="1"/>
</dbReference>
<organism evidence="16 17">
    <name type="scientific">Scytalidium lignicola</name>
    <name type="common">Hyphomycete</name>
    <dbReference type="NCBI Taxonomy" id="5539"/>
    <lineage>
        <taxon>Eukaryota</taxon>
        <taxon>Fungi</taxon>
        <taxon>Dikarya</taxon>
        <taxon>Ascomycota</taxon>
        <taxon>Pezizomycotina</taxon>
        <taxon>Leotiomycetes</taxon>
        <taxon>Leotiomycetes incertae sedis</taxon>
        <taxon>Scytalidium</taxon>
    </lineage>
</organism>
<accession>A0A3E2HII6</accession>
<keyword evidence="14" id="KW-0349">Heme</keyword>
<dbReference type="Gene3D" id="1.10.150.190">
    <property type="entry name" value="Translation initiation factor 2, subunit 1, domain 2"/>
    <property type="match status" value="1"/>
</dbReference>
<keyword evidence="7" id="KW-0396">Initiation factor</keyword>
<comment type="similarity">
    <text evidence="3">Belongs to the eIF-2-alpha family.</text>
</comment>
<dbReference type="Proteomes" id="UP000258309">
    <property type="component" value="Unassembled WGS sequence"/>
</dbReference>
<dbReference type="FunFam" id="2.40.50.140:FF:000015">
    <property type="entry name" value="Eukaryotic translation initiation factor 2 subunit alpha"/>
    <property type="match status" value="1"/>
</dbReference>
<dbReference type="PRINTS" id="PR00465">
    <property type="entry name" value="EP450IV"/>
</dbReference>
<dbReference type="GO" id="GO:0005850">
    <property type="term" value="C:eukaryotic translation initiation factor 2 complex"/>
    <property type="evidence" value="ECO:0007669"/>
    <property type="project" value="TreeGrafter"/>
</dbReference>
<dbReference type="Pfam" id="PF00067">
    <property type="entry name" value="p450"/>
    <property type="match status" value="1"/>
</dbReference>
<dbReference type="InterPro" id="IPR012340">
    <property type="entry name" value="NA-bd_OB-fold"/>
</dbReference>
<dbReference type="Pfam" id="PF00575">
    <property type="entry name" value="S1"/>
    <property type="match status" value="1"/>
</dbReference>
<dbReference type="InterPro" id="IPR003029">
    <property type="entry name" value="S1_domain"/>
</dbReference>
<proteinExistence type="inferred from homology"/>
<evidence type="ECO:0000256" key="2">
    <source>
        <dbReference type="ARBA" id="ARBA00004514"/>
    </source>
</evidence>
<evidence type="ECO:0000256" key="6">
    <source>
        <dbReference type="ARBA" id="ARBA00022490"/>
    </source>
</evidence>
<dbReference type="GO" id="GO:0043022">
    <property type="term" value="F:ribosome binding"/>
    <property type="evidence" value="ECO:0007669"/>
    <property type="project" value="TreeGrafter"/>
</dbReference>
<evidence type="ECO:0000256" key="3">
    <source>
        <dbReference type="ARBA" id="ARBA00007223"/>
    </source>
</evidence>
<reference evidence="16 17" key="1">
    <citation type="submission" date="2018-05" db="EMBL/GenBank/DDBJ databases">
        <title>Draft genome sequence of Scytalidium lignicola DSM 105466, a ubiquitous saprotrophic fungus.</title>
        <authorList>
            <person name="Buettner E."/>
            <person name="Gebauer A.M."/>
            <person name="Hofrichter M."/>
            <person name="Liers C."/>
            <person name="Kellner H."/>
        </authorList>
    </citation>
    <scope>NUCLEOTIDE SEQUENCE [LARGE SCALE GENOMIC DNA]</scope>
    <source>
        <strain evidence="16 17">DSM 105466</strain>
    </source>
</reference>
<dbReference type="InterPro" id="IPR036396">
    <property type="entry name" value="Cyt_P450_sf"/>
</dbReference>
<name>A0A3E2HII6_SCYLI</name>
<evidence type="ECO:0000256" key="10">
    <source>
        <dbReference type="ARBA" id="ARBA00022884"/>
    </source>
</evidence>
<dbReference type="GO" id="GO:0033290">
    <property type="term" value="C:eukaryotic 48S preinitiation complex"/>
    <property type="evidence" value="ECO:0007669"/>
    <property type="project" value="TreeGrafter"/>
</dbReference>
<sequence length="848" mass="95605">MSLTNCRFYEEKFPEVDSFVMVNVKQIAEMGAYVKLLEYDNIDGMILLSELSRRRIRSIQKLIRVGRNEVVVVLRVDKEKGYIDLSKRRVSPEDIVKCEERYNKSKMVHSVMRHVAEKTNHPIEDLYERIAWPLNKKYGHSLDAFKLSITNPDVWQNINFPDDVVAAELKSYIGKRLTPQPTKVRADVEVTCFEYDGIDAVKNALRKAEARNTPDNQVRVKLVSPPLYVLTNTCLEKQTGISTLEAAIIDIRKCIEEAKGSCVVKMEPKAVTESDDAELQALMEKRERENAEVSGDESLSESDENALEVVSLSVPITAYYHLAFLFCLLKSSLLYGQAPKMEMSIDISTIRGYAIPAIAVVVTVLIFKAKIPFIGHILGMIRHQVAYFDMLTQKNLLPAFTIDLMSSKMYILTEPSLVQAALRSKNLAFEPFIEMVCERVLGLSEPAMKLIKYEPKNEKEGTYMKSTHKAMHESMSPGDSLLGMNQRVLGKLATFVNDIGSQWEEKRLYDWVRHSFTLASCSSLYGKYDPFSADESLIESIWDFEAGQLSLLPNFLPWLTARKAYKARARLQDAFRNYYDSGHDSDAGGLVAQRAIAARKFGIGNHDIADFEPSIAFVSITNAVPTVFWMLVYVFADPRLVTEIREEVGPRVDFETVAKDGKTVREGSINMTNISTECPLLMSAYNETMRLANAQVSARVVKEDTTITILTHLASTTWGSDAHAFDAKRFLNTTKENQDKDISKVRKQSFVPFGGGKHLCPGRFLALAEILGMVAVFTIGFEVVEKDEDGKDGVKMFKVPKQAPHKFGQGVSKPSVDPKILIRRKEGLKDVEWKFTFEEGKLDEKGES</sequence>
<dbReference type="Gene3D" id="2.40.50.140">
    <property type="entry name" value="Nucleic acid-binding proteins"/>
    <property type="match status" value="1"/>
</dbReference>
<evidence type="ECO:0000256" key="7">
    <source>
        <dbReference type="ARBA" id="ARBA00022540"/>
    </source>
</evidence>
<dbReference type="GO" id="GO:0005506">
    <property type="term" value="F:iron ion binding"/>
    <property type="evidence" value="ECO:0007669"/>
    <property type="project" value="InterPro"/>
</dbReference>
<dbReference type="InterPro" id="IPR001128">
    <property type="entry name" value="Cyt_P450"/>
</dbReference>
<keyword evidence="12 14" id="KW-0408">Iron</keyword>
<keyword evidence="17" id="KW-1185">Reference proteome</keyword>
<dbReference type="InterPro" id="IPR011488">
    <property type="entry name" value="TIF_2_asu"/>
</dbReference>
<keyword evidence="10" id="KW-0694">RNA-binding</keyword>
<gene>
    <name evidence="16" type="ORF">B7463_g3377</name>
</gene>
<evidence type="ECO:0000256" key="8">
    <source>
        <dbReference type="ARBA" id="ARBA00022553"/>
    </source>
</evidence>
<evidence type="ECO:0000256" key="1">
    <source>
        <dbReference type="ARBA" id="ARBA00001971"/>
    </source>
</evidence>
<dbReference type="InterPro" id="IPR024054">
    <property type="entry name" value="TIF2_asu_middle_sf"/>
</dbReference>
<keyword evidence="6" id="KW-0963">Cytoplasm</keyword>
<dbReference type="SUPFAM" id="SSF116742">
    <property type="entry name" value="eIF2alpha middle domain-like"/>
    <property type="match status" value="1"/>
</dbReference>
<dbReference type="GO" id="GO:0016705">
    <property type="term" value="F:oxidoreductase activity, acting on paired donors, with incorporation or reduction of molecular oxygen"/>
    <property type="evidence" value="ECO:0007669"/>
    <property type="project" value="InterPro"/>
</dbReference>
<dbReference type="GO" id="GO:0005829">
    <property type="term" value="C:cytosol"/>
    <property type="evidence" value="ECO:0007669"/>
    <property type="project" value="UniProtKB-SubCell"/>
</dbReference>
<feature type="domain" description="S1 motif" evidence="15">
    <location>
        <begin position="17"/>
        <end position="88"/>
    </location>
</feature>
<dbReference type="PANTHER" id="PTHR10602:SF0">
    <property type="entry name" value="EUKARYOTIC TRANSLATION INITIATION FACTOR 2 SUBUNIT 1"/>
    <property type="match status" value="1"/>
</dbReference>
<feature type="non-terminal residue" evidence="16">
    <location>
        <position position="848"/>
    </location>
</feature>
<evidence type="ECO:0000256" key="12">
    <source>
        <dbReference type="ARBA" id="ARBA00023004"/>
    </source>
</evidence>
<evidence type="ECO:0000313" key="16">
    <source>
        <dbReference type="EMBL" id="RFU32973.1"/>
    </source>
</evidence>
<evidence type="ECO:0000256" key="5">
    <source>
        <dbReference type="ARBA" id="ARBA00020409"/>
    </source>
</evidence>
<evidence type="ECO:0000256" key="11">
    <source>
        <dbReference type="ARBA" id="ARBA00022917"/>
    </source>
</evidence>
<evidence type="ECO:0000259" key="15">
    <source>
        <dbReference type="PROSITE" id="PS50126"/>
    </source>
</evidence>
<keyword evidence="9 14" id="KW-0479">Metal-binding</keyword>
<dbReference type="AlphaFoldDB" id="A0A3E2HII6"/>
<dbReference type="EMBL" id="NCSJ02000044">
    <property type="protein sequence ID" value="RFU32973.1"/>
    <property type="molecule type" value="Genomic_DNA"/>
</dbReference>
<evidence type="ECO:0000256" key="9">
    <source>
        <dbReference type="ARBA" id="ARBA00022723"/>
    </source>
</evidence>
<dbReference type="PROSITE" id="PS00086">
    <property type="entry name" value="CYTOCHROME_P450"/>
    <property type="match status" value="1"/>
</dbReference>
<feature type="non-terminal residue" evidence="16">
    <location>
        <position position="1"/>
    </location>
</feature>